<dbReference type="KEGG" id="sphe:GFH32_11955"/>
<reference evidence="1 2" key="1">
    <citation type="submission" date="2019-10" db="EMBL/GenBank/DDBJ databases">
        <authorList>
            <person name="Dong K."/>
        </authorList>
    </citation>
    <scope>NUCLEOTIDE SEQUENCE [LARGE SCALE GENOMIC DNA]</scope>
    <source>
        <strain evidence="2">dk4302</strain>
    </source>
</reference>
<sequence>MTADYATIQQKPSITYDESESGNIASYDNGWYMFDVQTHVVEPIRGKTFFLQTSKGKHYKLKMISIYKGAPEYPTSMDKTTFLTFQYSAFD</sequence>
<dbReference type="RefSeq" id="WP_153511830.1">
    <property type="nucleotide sequence ID" value="NZ_WSPZ01000002.1"/>
</dbReference>
<protein>
    <submittedName>
        <fullName evidence="1">Uncharacterized protein</fullName>
    </submittedName>
</protein>
<evidence type="ECO:0000313" key="1">
    <source>
        <dbReference type="EMBL" id="QGA26988.1"/>
    </source>
</evidence>
<accession>A0A5Q0QGF1</accession>
<proteinExistence type="predicted"/>
<name>A0A5Q0QGF1_9SPHI</name>
<dbReference type="Proteomes" id="UP000326921">
    <property type="component" value="Chromosome"/>
</dbReference>
<gene>
    <name evidence="1" type="ORF">GFH32_11955</name>
</gene>
<evidence type="ECO:0000313" key="2">
    <source>
        <dbReference type="Proteomes" id="UP000326921"/>
    </source>
</evidence>
<dbReference type="EMBL" id="CP045652">
    <property type="protein sequence ID" value="QGA26988.1"/>
    <property type="molecule type" value="Genomic_DNA"/>
</dbReference>
<keyword evidence="2" id="KW-1185">Reference proteome</keyword>
<organism evidence="1 2">
    <name type="scientific">Sphingobacterium zhuxiongii</name>
    <dbReference type="NCBI Taxonomy" id="2662364"/>
    <lineage>
        <taxon>Bacteria</taxon>
        <taxon>Pseudomonadati</taxon>
        <taxon>Bacteroidota</taxon>
        <taxon>Sphingobacteriia</taxon>
        <taxon>Sphingobacteriales</taxon>
        <taxon>Sphingobacteriaceae</taxon>
        <taxon>Sphingobacterium</taxon>
    </lineage>
</organism>
<dbReference type="AlphaFoldDB" id="A0A5Q0QGF1"/>